<dbReference type="Proteomes" id="UP000316008">
    <property type="component" value="Unassembled WGS sequence"/>
</dbReference>
<keyword evidence="1" id="KW-0812">Transmembrane</keyword>
<dbReference type="AlphaFoldDB" id="A0A556N077"/>
<keyword evidence="1" id="KW-1133">Transmembrane helix</keyword>
<comment type="caution">
    <text evidence="2">The sequence shown here is derived from an EMBL/GenBank/DDBJ whole genome shotgun (WGS) entry which is preliminary data.</text>
</comment>
<protein>
    <recommendedName>
        <fullName evidence="4">Protein BatD</fullName>
    </recommendedName>
</protein>
<sequence>MRSVLSILICWCFGAGFAQTKHVYWEKDSVRIGDKAHLTILVKHKPSRFDYNPISDVFICDITHKGQTLWKPGGELEIESFKDTSYTRNGIKYWKGVYTLIAWDSAKYRLPELWMSWKDSTFSFRAPNLYVGFVKKKVKDGIEEIPIEPENEYWRLFKKYWWVLLIVVAGIVIGILWNKRKKIRKSEELSLRERTLLAIQQLRKKEDWLHGKTKSHYVAFSSVLKMYLSTRYELNLMERTTYETISLLKLKGLDLNMIRRVEVLLREADMVKFAKTELHDMHIRSSLFRLEEIVTELSPLEIPE</sequence>
<name>A0A556N077_9FLAO</name>
<dbReference type="RefSeq" id="WP_144332444.1">
    <property type="nucleotide sequence ID" value="NZ_VLPL01000003.1"/>
</dbReference>
<proteinExistence type="predicted"/>
<gene>
    <name evidence="2" type="ORF">FO442_06955</name>
</gene>
<reference evidence="2 3" key="1">
    <citation type="submission" date="2019-07" db="EMBL/GenBank/DDBJ databases">
        <authorList>
            <person name="Huq M.A."/>
        </authorList>
    </citation>
    <scope>NUCLEOTIDE SEQUENCE [LARGE SCALE GENOMIC DNA]</scope>
    <source>
        <strain evidence="2 3">MAH-3</strain>
    </source>
</reference>
<dbReference type="EMBL" id="VLPL01000003">
    <property type="protein sequence ID" value="TSJ45488.1"/>
    <property type="molecule type" value="Genomic_DNA"/>
</dbReference>
<evidence type="ECO:0000313" key="2">
    <source>
        <dbReference type="EMBL" id="TSJ45488.1"/>
    </source>
</evidence>
<evidence type="ECO:0008006" key="4">
    <source>
        <dbReference type="Google" id="ProtNLM"/>
    </source>
</evidence>
<keyword evidence="1" id="KW-0472">Membrane</keyword>
<keyword evidence="3" id="KW-1185">Reference proteome</keyword>
<evidence type="ECO:0000313" key="3">
    <source>
        <dbReference type="Proteomes" id="UP000316008"/>
    </source>
</evidence>
<evidence type="ECO:0000256" key="1">
    <source>
        <dbReference type="SAM" id="Phobius"/>
    </source>
</evidence>
<organism evidence="2 3">
    <name type="scientific">Fluviicola chungangensis</name>
    <dbReference type="NCBI Taxonomy" id="2597671"/>
    <lineage>
        <taxon>Bacteria</taxon>
        <taxon>Pseudomonadati</taxon>
        <taxon>Bacteroidota</taxon>
        <taxon>Flavobacteriia</taxon>
        <taxon>Flavobacteriales</taxon>
        <taxon>Crocinitomicaceae</taxon>
        <taxon>Fluviicola</taxon>
    </lineage>
</organism>
<feature type="transmembrane region" description="Helical" evidence="1">
    <location>
        <begin position="160"/>
        <end position="177"/>
    </location>
</feature>
<dbReference type="OrthoDB" id="9807384at2"/>
<accession>A0A556N077</accession>